<proteinExistence type="predicted"/>
<reference evidence="2 3" key="1">
    <citation type="submission" date="2024-10" db="EMBL/GenBank/DDBJ databases">
        <title>Updated reference genomes for cyclostephanoid diatoms.</title>
        <authorList>
            <person name="Roberts W.R."/>
            <person name="Alverson A.J."/>
        </authorList>
    </citation>
    <scope>NUCLEOTIDE SEQUENCE [LARGE SCALE GENOMIC DNA]</scope>
    <source>
        <strain evidence="2 3">AJA228-03</strain>
    </source>
</reference>
<dbReference type="AlphaFoldDB" id="A0ABD3R9Z7"/>
<gene>
    <name evidence="2" type="ORF">ACHAXA_004238</name>
</gene>
<comment type="caution">
    <text evidence="2">The sequence shown here is derived from an EMBL/GenBank/DDBJ whole genome shotgun (WGS) entry which is preliminary data.</text>
</comment>
<sequence length="161" mass="17767">MVLFQLIFCTFAASSTSAFCPIPFSRTRERLLSCPLKLVTEADVIALVEKAEELWGRVEKLRNEANELSMQAESLGRQAETSTADAMKSLQQLLSEEKIEEVKNAQNLSLDLGALLDRATSATREADEIEILAEEAIAASEAALEQYLIDFPEDGEIDTLL</sequence>
<keyword evidence="1" id="KW-0732">Signal</keyword>
<feature type="chain" id="PRO_5044868684" evidence="1">
    <location>
        <begin position="19"/>
        <end position="161"/>
    </location>
</feature>
<organism evidence="2 3">
    <name type="scientific">Cyclostephanos tholiformis</name>
    <dbReference type="NCBI Taxonomy" id="382380"/>
    <lineage>
        <taxon>Eukaryota</taxon>
        <taxon>Sar</taxon>
        <taxon>Stramenopiles</taxon>
        <taxon>Ochrophyta</taxon>
        <taxon>Bacillariophyta</taxon>
        <taxon>Coscinodiscophyceae</taxon>
        <taxon>Thalassiosirophycidae</taxon>
        <taxon>Stephanodiscales</taxon>
        <taxon>Stephanodiscaceae</taxon>
        <taxon>Cyclostephanos</taxon>
    </lineage>
</organism>
<evidence type="ECO:0000313" key="3">
    <source>
        <dbReference type="Proteomes" id="UP001530377"/>
    </source>
</evidence>
<name>A0ABD3R9Z7_9STRA</name>
<keyword evidence="3" id="KW-1185">Reference proteome</keyword>
<evidence type="ECO:0000313" key="2">
    <source>
        <dbReference type="EMBL" id="KAL3809687.1"/>
    </source>
</evidence>
<dbReference type="EMBL" id="JALLPB020000386">
    <property type="protein sequence ID" value="KAL3809687.1"/>
    <property type="molecule type" value="Genomic_DNA"/>
</dbReference>
<evidence type="ECO:0000256" key="1">
    <source>
        <dbReference type="SAM" id="SignalP"/>
    </source>
</evidence>
<protein>
    <submittedName>
        <fullName evidence="2">Uncharacterized protein</fullName>
    </submittedName>
</protein>
<accession>A0ABD3R9Z7</accession>
<dbReference type="Proteomes" id="UP001530377">
    <property type="component" value="Unassembled WGS sequence"/>
</dbReference>
<feature type="signal peptide" evidence="1">
    <location>
        <begin position="1"/>
        <end position="18"/>
    </location>
</feature>